<dbReference type="PANTHER" id="PTHR45138:SF9">
    <property type="entry name" value="DIGUANYLATE CYCLASE DGCM-RELATED"/>
    <property type="match status" value="1"/>
</dbReference>
<protein>
    <recommendedName>
        <fullName evidence="1">diguanylate cyclase</fullName>
        <ecNumber evidence="1">2.7.7.65</ecNumber>
    </recommendedName>
</protein>
<sequence>MAWCLLVPVVHGATSIAHPGEFLDQAERLRTKDHPQFLQMLERIHREGPQLSEAEQWHLRYLDAWETMFEGNYLKSEAAFHQIIEQSGDPVLIAKASGLLLSNLSINRRYEEAFALANRLASNLSAIKNPQVRFPLLTNLSQMLDFAGQTDLAVQYALMAQEAIPAGESPCRPLAAEAAALYNGKRLTSASPELQRAIDACLADHDPVLANSMRLMLGSLYIDEGHPEQALALLDRVAPSVRSNHYYPHMLSSRVERAQAYLKLGHVSEAKKAALEALAISQPDDTGEWLTDDYQVLYQVEKQQGHDAAALAYYEHYSSQEKSHLDDLRTKALAYDMAEQHFLVQKMQAERLSKQNSILKLQQSLTTKAIESGRLSIALLLVVLISVVFWLLRIKRSQLRFKQLSCLDGLTGISHHQHFIGEAQGALQLLEKRGGSACLIAIDLDHFKQINDTHGHALGDTVLRRTVAICQQQLRRSDLFGRLGGEEFCILLLDCDRDQGIALAESIRMAIEATLLDIDGVVVTFSASFGLASINPSGYDLHRLCRDADAALYKAKRNGRNRVVADTGNGSLATALA</sequence>
<dbReference type="PROSITE" id="PS50887">
    <property type="entry name" value="GGDEF"/>
    <property type="match status" value="1"/>
</dbReference>
<evidence type="ECO:0000256" key="1">
    <source>
        <dbReference type="ARBA" id="ARBA00012528"/>
    </source>
</evidence>
<gene>
    <name evidence="5" type="ORF">GCM10007898_19010</name>
</gene>
<accession>A0ABQ5XAP7</accession>
<organism evidence="5 6">
    <name type="scientific">Dyella flagellata</name>
    <dbReference type="NCBI Taxonomy" id="1867833"/>
    <lineage>
        <taxon>Bacteria</taxon>
        <taxon>Pseudomonadati</taxon>
        <taxon>Pseudomonadota</taxon>
        <taxon>Gammaproteobacteria</taxon>
        <taxon>Lysobacterales</taxon>
        <taxon>Rhodanobacteraceae</taxon>
        <taxon>Dyella</taxon>
    </lineage>
</organism>
<feature type="transmembrane region" description="Helical" evidence="3">
    <location>
        <begin position="375"/>
        <end position="392"/>
    </location>
</feature>
<dbReference type="Gene3D" id="1.25.40.10">
    <property type="entry name" value="Tetratricopeptide repeat domain"/>
    <property type="match status" value="1"/>
</dbReference>
<dbReference type="EC" id="2.7.7.65" evidence="1"/>
<evidence type="ECO:0000313" key="5">
    <source>
        <dbReference type="EMBL" id="GLQ88332.1"/>
    </source>
</evidence>
<dbReference type="SUPFAM" id="SSF55073">
    <property type="entry name" value="Nucleotide cyclase"/>
    <property type="match status" value="1"/>
</dbReference>
<reference evidence="6" key="1">
    <citation type="journal article" date="2019" name="Int. J. Syst. Evol. Microbiol.">
        <title>The Global Catalogue of Microorganisms (GCM) 10K type strain sequencing project: providing services to taxonomists for standard genome sequencing and annotation.</title>
        <authorList>
            <consortium name="The Broad Institute Genomics Platform"/>
            <consortium name="The Broad Institute Genome Sequencing Center for Infectious Disease"/>
            <person name="Wu L."/>
            <person name="Ma J."/>
        </authorList>
    </citation>
    <scope>NUCLEOTIDE SEQUENCE [LARGE SCALE GENOMIC DNA]</scope>
    <source>
        <strain evidence="6">NBRC 111981</strain>
    </source>
</reference>
<dbReference type="PANTHER" id="PTHR45138">
    <property type="entry name" value="REGULATORY COMPONENTS OF SENSORY TRANSDUCTION SYSTEM"/>
    <property type="match status" value="1"/>
</dbReference>
<dbReference type="SUPFAM" id="SSF48452">
    <property type="entry name" value="TPR-like"/>
    <property type="match status" value="1"/>
</dbReference>
<dbReference type="InterPro" id="IPR019734">
    <property type="entry name" value="TPR_rpt"/>
</dbReference>
<dbReference type="Pfam" id="PF00990">
    <property type="entry name" value="GGDEF"/>
    <property type="match status" value="1"/>
</dbReference>
<evidence type="ECO:0000256" key="3">
    <source>
        <dbReference type="SAM" id="Phobius"/>
    </source>
</evidence>
<evidence type="ECO:0000313" key="6">
    <source>
        <dbReference type="Proteomes" id="UP001156627"/>
    </source>
</evidence>
<dbReference type="EMBL" id="BSOA01000015">
    <property type="protein sequence ID" value="GLQ88332.1"/>
    <property type="molecule type" value="Genomic_DNA"/>
</dbReference>
<keyword evidence="3" id="KW-1133">Transmembrane helix</keyword>
<dbReference type="Proteomes" id="UP001156627">
    <property type="component" value="Unassembled WGS sequence"/>
</dbReference>
<dbReference type="InterPro" id="IPR029787">
    <property type="entry name" value="Nucleotide_cyclase"/>
</dbReference>
<dbReference type="CDD" id="cd01949">
    <property type="entry name" value="GGDEF"/>
    <property type="match status" value="1"/>
</dbReference>
<feature type="domain" description="GGDEF" evidence="4">
    <location>
        <begin position="435"/>
        <end position="568"/>
    </location>
</feature>
<name>A0ABQ5XAP7_9GAMM</name>
<dbReference type="InterPro" id="IPR011990">
    <property type="entry name" value="TPR-like_helical_dom_sf"/>
</dbReference>
<dbReference type="Gene3D" id="3.30.70.270">
    <property type="match status" value="1"/>
</dbReference>
<dbReference type="InterPro" id="IPR050469">
    <property type="entry name" value="Diguanylate_Cyclase"/>
</dbReference>
<dbReference type="SMART" id="SM00267">
    <property type="entry name" value="GGDEF"/>
    <property type="match status" value="1"/>
</dbReference>
<evidence type="ECO:0000259" key="4">
    <source>
        <dbReference type="PROSITE" id="PS50887"/>
    </source>
</evidence>
<keyword evidence="6" id="KW-1185">Reference proteome</keyword>
<comment type="caution">
    <text evidence="5">The sequence shown here is derived from an EMBL/GenBank/DDBJ whole genome shotgun (WGS) entry which is preliminary data.</text>
</comment>
<proteinExistence type="predicted"/>
<keyword evidence="3" id="KW-0812">Transmembrane</keyword>
<comment type="catalytic activity">
    <reaction evidence="2">
        <text>2 GTP = 3',3'-c-di-GMP + 2 diphosphate</text>
        <dbReference type="Rhea" id="RHEA:24898"/>
        <dbReference type="ChEBI" id="CHEBI:33019"/>
        <dbReference type="ChEBI" id="CHEBI:37565"/>
        <dbReference type="ChEBI" id="CHEBI:58805"/>
        <dbReference type="EC" id="2.7.7.65"/>
    </reaction>
</comment>
<keyword evidence="3" id="KW-0472">Membrane</keyword>
<dbReference type="Pfam" id="PF13181">
    <property type="entry name" value="TPR_8"/>
    <property type="match status" value="1"/>
</dbReference>
<evidence type="ECO:0000256" key="2">
    <source>
        <dbReference type="ARBA" id="ARBA00034247"/>
    </source>
</evidence>
<dbReference type="InterPro" id="IPR043128">
    <property type="entry name" value="Rev_trsase/Diguanyl_cyclase"/>
</dbReference>
<dbReference type="NCBIfam" id="TIGR00254">
    <property type="entry name" value="GGDEF"/>
    <property type="match status" value="1"/>
</dbReference>
<dbReference type="InterPro" id="IPR000160">
    <property type="entry name" value="GGDEF_dom"/>
</dbReference>